<sequence>MAPDELIIYIVRHFDSRYLVPLSEQYAADAWNAAMRRAIQHRATVATGNETRRSHAHQNL</sequence>
<dbReference type="EMBL" id="CP015518">
    <property type="protein sequence ID" value="APG24084.1"/>
    <property type="molecule type" value="Genomic_DNA"/>
</dbReference>
<evidence type="ECO:0000313" key="1">
    <source>
        <dbReference type="EMBL" id="APG24084.1"/>
    </source>
</evidence>
<proteinExistence type="predicted"/>
<keyword evidence="2" id="KW-1185">Reference proteome</keyword>
<organism evidence="1 2">
    <name type="scientific">Syntrophotalea acetylenica</name>
    <name type="common">Pelobacter acetylenicus</name>
    <dbReference type="NCBI Taxonomy" id="29542"/>
    <lineage>
        <taxon>Bacteria</taxon>
        <taxon>Pseudomonadati</taxon>
        <taxon>Thermodesulfobacteriota</taxon>
        <taxon>Desulfuromonadia</taxon>
        <taxon>Desulfuromonadales</taxon>
        <taxon>Syntrophotaleaceae</taxon>
        <taxon>Syntrophotalea</taxon>
    </lineage>
</organism>
<accession>A0A1L3GDP6</accession>
<dbReference type="STRING" id="29542.A6070_11475"/>
<dbReference type="Proteomes" id="UP000182264">
    <property type="component" value="Chromosome"/>
</dbReference>
<gene>
    <name evidence="1" type="ORF">A7E75_02850</name>
</gene>
<dbReference type="AlphaFoldDB" id="A0A1L3GDP6"/>
<dbReference type="RefSeq" id="WP_072285901.1">
    <property type="nucleotide sequence ID" value="NZ_CP015455.1"/>
</dbReference>
<reference evidence="1 2" key="1">
    <citation type="journal article" date="2017" name="Genome Announc.">
        <title>Complete Genome Sequences of Two Acetylene-Fermenting Pelobacter acetylenicus Strains.</title>
        <authorList>
            <person name="Sutton J.M."/>
            <person name="Baesman S.M."/>
            <person name="Fierst J.L."/>
            <person name="Poret-Peterson A.T."/>
            <person name="Oremland R.S."/>
            <person name="Dunlap D.S."/>
            <person name="Akob D.M."/>
        </authorList>
    </citation>
    <scope>NUCLEOTIDE SEQUENCE [LARGE SCALE GENOMIC DNA]</scope>
    <source>
        <strain evidence="1 2">DSM 3247</strain>
    </source>
</reference>
<evidence type="ECO:0000313" key="2">
    <source>
        <dbReference type="Proteomes" id="UP000182264"/>
    </source>
</evidence>
<dbReference type="KEGG" id="pace:A6070_11475"/>
<protein>
    <submittedName>
        <fullName evidence="1">Uncharacterized protein</fullName>
    </submittedName>
</protein>
<name>A0A1L3GDP6_SYNAC</name>